<evidence type="ECO:0000256" key="1">
    <source>
        <dbReference type="SAM" id="Phobius"/>
    </source>
</evidence>
<sequence>MLKKAAKSGRVDVLYKLLAQDPHLLKDLDTILIADTPLHVAARAGKNHFAMEVASLKPSLACKLNEDGLSPMHLALRNGHNGTARGLATVDSNLIRVKGKDRITSLHLVAEIGDIDLLEEFLLACPSAIEDLTVRRETAVHVAVKHQSLQALKFLFGWLHRKNMEDVLNWKDEEGNTVLHIGVLKNDLKAVELLINNVDNHAKNGNDMTAMDIFRRQSKSQNGEMGDILRRASLVSSFLNSLIRKRDQYLGFTVASQGLEIFTVDTRSIILVVAVLIATATYQAVLSPPGGYWQDNVDEHQAGKIIMSDFESSYFALLNSSAFCASVCTIIVLVMGLPFSFFLESSTLFISCSYFVSLLNTFPSLDKTTLSLLLLIGLVLGCVHLLAFEAHRRKRQQRKLRREHRKFSGTECNGQLPASARMRIELRIDWVCCSSSSHITGLDSSCWTQTRGQSDMPRVCLEWEKSGGY</sequence>
<dbReference type="Gene3D" id="1.25.40.20">
    <property type="entry name" value="Ankyrin repeat-containing domain"/>
    <property type="match status" value="1"/>
</dbReference>
<evidence type="ECO:0000259" key="2">
    <source>
        <dbReference type="Pfam" id="PF13962"/>
    </source>
</evidence>
<reference evidence="3" key="1">
    <citation type="submission" date="2016-02" db="EMBL/GenBank/DDBJ databases">
        <title>WGS assembly of Manihot esculenta.</title>
        <authorList>
            <person name="Bredeson J.V."/>
            <person name="Prochnik S.E."/>
            <person name="Lyons J.B."/>
            <person name="Schmutz J."/>
            <person name="Grimwood J."/>
            <person name="Vrebalov J."/>
            <person name="Bart R.S."/>
            <person name="Amuge T."/>
            <person name="Ferguson M.E."/>
            <person name="Green R."/>
            <person name="Putnam N."/>
            <person name="Stites J."/>
            <person name="Rounsley S."/>
            <person name="Rokhsar D.S."/>
        </authorList>
    </citation>
    <scope>NUCLEOTIDE SEQUENCE [LARGE SCALE GENOMIC DNA]</scope>
    <source>
        <tissue evidence="3">Leaf</tissue>
    </source>
</reference>
<feature type="domain" description="PGG" evidence="2">
    <location>
        <begin position="265"/>
        <end position="359"/>
    </location>
</feature>
<dbReference type="InterPro" id="IPR026961">
    <property type="entry name" value="PGG_dom"/>
</dbReference>
<keyword evidence="1" id="KW-1133">Transmembrane helix</keyword>
<proteinExistence type="predicted"/>
<feature type="transmembrane region" description="Helical" evidence="1">
    <location>
        <begin position="314"/>
        <end position="334"/>
    </location>
</feature>
<dbReference type="InterPro" id="IPR002110">
    <property type="entry name" value="Ankyrin_rpt"/>
</dbReference>
<dbReference type="SMART" id="SM00248">
    <property type="entry name" value="ANK"/>
    <property type="match status" value="5"/>
</dbReference>
<organism evidence="3">
    <name type="scientific">Manihot esculenta</name>
    <name type="common">Cassava</name>
    <name type="synonym">Jatropha manihot</name>
    <dbReference type="NCBI Taxonomy" id="3983"/>
    <lineage>
        <taxon>Eukaryota</taxon>
        <taxon>Viridiplantae</taxon>
        <taxon>Streptophyta</taxon>
        <taxon>Embryophyta</taxon>
        <taxon>Tracheophyta</taxon>
        <taxon>Spermatophyta</taxon>
        <taxon>Magnoliopsida</taxon>
        <taxon>eudicotyledons</taxon>
        <taxon>Gunneridae</taxon>
        <taxon>Pentapetalae</taxon>
        <taxon>rosids</taxon>
        <taxon>fabids</taxon>
        <taxon>Malpighiales</taxon>
        <taxon>Euphorbiaceae</taxon>
        <taxon>Crotonoideae</taxon>
        <taxon>Manihoteae</taxon>
        <taxon>Manihot</taxon>
    </lineage>
</organism>
<dbReference type="EMBL" id="CM004387">
    <property type="protein sequence ID" value="OAY60128.1"/>
    <property type="molecule type" value="Genomic_DNA"/>
</dbReference>
<dbReference type="AlphaFoldDB" id="A0A2C9WLD7"/>
<dbReference type="Pfam" id="PF13962">
    <property type="entry name" value="PGG"/>
    <property type="match status" value="1"/>
</dbReference>
<dbReference type="Pfam" id="PF12796">
    <property type="entry name" value="Ank_2"/>
    <property type="match status" value="2"/>
</dbReference>
<dbReference type="PANTHER" id="PTHR24128">
    <property type="entry name" value="HOMEOBOX PROTEIN WARIAI"/>
    <property type="match status" value="1"/>
</dbReference>
<dbReference type="SUPFAM" id="SSF48403">
    <property type="entry name" value="Ankyrin repeat"/>
    <property type="match status" value="1"/>
</dbReference>
<accession>A0A2C9WLD7</accession>
<dbReference type="STRING" id="3983.A0A2C9WLD7"/>
<keyword evidence="1" id="KW-0812">Transmembrane</keyword>
<feature type="transmembrane region" description="Helical" evidence="1">
    <location>
        <begin position="269"/>
        <end position="286"/>
    </location>
</feature>
<keyword evidence="1" id="KW-0472">Membrane</keyword>
<dbReference type="InterPro" id="IPR036770">
    <property type="entry name" value="Ankyrin_rpt-contain_sf"/>
</dbReference>
<evidence type="ECO:0000313" key="3">
    <source>
        <dbReference type="EMBL" id="OAY60128.1"/>
    </source>
</evidence>
<name>A0A2C9WLD7_MANES</name>
<feature type="transmembrane region" description="Helical" evidence="1">
    <location>
        <begin position="368"/>
        <end position="388"/>
    </location>
</feature>
<dbReference type="PANTHER" id="PTHR24128:SF24">
    <property type="entry name" value="ANKYRIN REPEAT PROTEIN"/>
    <property type="match status" value="1"/>
</dbReference>
<protein>
    <recommendedName>
        <fullName evidence="2">PGG domain-containing protein</fullName>
    </recommendedName>
</protein>
<gene>
    <name evidence="3" type="ORF">MANES_01G088000</name>
</gene>
<feature type="transmembrane region" description="Helical" evidence="1">
    <location>
        <begin position="341"/>
        <end position="362"/>
    </location>
</feature>